<reference evidence="1" key="1">
    <citation type="submission" date="2019-08" db="EMBL/GenBank/DDBJ databases">
        <authorList>
            <person name="Kucharzyk K."/>
            <person name="Murdoch R.W."/>
            <person name="Higgins S."/>
            <person name="Loffler F."/>
        </authorList>
    </citation>
    <scope>NUCLEOTIDE SEQUENCE</scope>
</reference>
<evidence type="ECO:0000313" key="1">
    <source>
        <dbReference type="EMBL" id="MPN56426.1"/>
    </source>
</evidence>
<comment type="caution">
    <text evidence="1">The sequence shown here is derived from an EMBL/GenBank/DDBJ whole genome shotgun (WGS) entry which is preliminary data.</text>
</comment>
<sequence length="53" mass="6052">MRAWQIVCFLTKKKKIIMPVLPEEEGRETANKQADDDGCRLIGAKRAVRHVNS</sequence>
<proteinExistence type="predicted"/>
<accession>A0A645IYZ4</accession>
<organism evidence="1">
    <name type="scientific">bioreactor metagenome</name>
    <dbReference type="NCBI Taxonomy" id="1076179"/>
    <lineage>
        <taxon>unclassified sequences</taxon>
        <taxon>metagenomes</taxon>
        <taxon>ecological metagenomes</taxon>
    </lineage>
</organism>
<dbReference type="EMBL" id="VSSQ01126731">
    <property type="protein sequence ID" value="MPN56426.1"/>
    <property type="molecule type" value="Genomic_DNA"/>
</dbReference>
<gene>
    <name evidence="1" type="ORF">SDC9_204114</name>
</gene>
<protein>
    <submittedName>
        <fullName evidence="1">Uncharacterized protein</fullName>
    </submittedName>
</protein>
<dbReference type="AlphaFoldDB" id="A0A645IYZ4"/>
<name>A0A645IYZ4_9ZZZZ</name>